<comment type="caution">
    <text evidence="5">The sequence shown here is derived from an EMBL/GenBank/DDBJ whole genome shotgun (WGS) entry which is preliminary data.</text>
</comment>
<organism evidence="5 6">
    <name type="scientific">Methyloligella solikamskensis</name>
    <dbReference type="NCBI Taxonomy" id="1177756"/>
    <lineage>
        <taxon>Bacteria</taxon>
        <taxon>Pseudomonadati</taxon>
        <taxon>Pseudomonadota</taxon>
        <taxon>Alphaproteobacteria</taxon>
        <taxon>Hyphomicrobiales</taxon>
        <taxon>Hyphomicrobiaceae</taxon>
        <taxon>Methyloligella</taxon>
    </lineage>
</organism>
<feature type="repeat" description="TPR" evidence="3">
    <location>
        <begin position="250"/>
        <end position="283"/>
    </location>
</feature>
<feature type="repeat" description="TPR" evidence="3">
    <location>
        <begin position="351"/>
        <end position="384"/>
    </location>
</feature>
<evidence type="ECO:0000313" key="5">
    <source>
        <dbReference type="EMBL" id="MFD0987559.1"/>
    </source>
</evidence>
<evidence type="ECO:0000256" key="4">
    <source>
        <dbReference type="SAM" id="MobiDB-lite"/>
    </source>
</evidence>
<dbReference type="PROSITE" id="PS50293">
    <property type="entry name" value="TPR_REGION"/>
    <property type="match status" value="1"/>
</dbReference>
<feature type="region of interest" description="Disordered" evidence="4">
    <location>
        <begin position="519"/>
        <end position="553"/>
    </location>
</feature>
<dbReference type="InterPro" id="IPR050498">
    <property type="entry name" value="Ycf3"/>
</dbReference>
<feature type="repeat" description="TPR" evidence="3">
    <location>
        <begin position="80"/>
        <end position="113"/>
    </location>
</feature>
<accession>A0ABW3JB99</accession>
<dbReference type="PROSITE" id="PS50005">
    <property type="entry name" value="TPR"/>
    <property type="match status" value="7"/>
</dbReference>
<dbReference type="Proteomes" id="UP001597102">
    <property type="component" value="Unassembled WGS sequence"/>
</dbReference>
<dbReference type="Pfam" id="PF13432">
    <property type="entry name" value="TPR_16"/>
    <property type="match status" value="4"/>
</dbReference>
<dbReference type="Pfam" id="PF13181">
    <property type="entry name" value="TPR_8"/>
    <property type="match status" value="1"/>
</dbReference>
<feature type="repeat" description="TPR" evidence="3">
    <location>
        <begin position="148"/>
        <end position="181"/>
    </location>
</feature>
<name>A0ABW3JB99_9HYPH</name>
<protein>
    <submittedName>
        <fullName evidence="5">Tetratricopeptide repeat protein</fullName>
    </submittedName>
</protein>
<dbReference type="InterPro" id="IPR019734">
    <property type="entry name" value="TPR_rpt"/>
</dbReference>
<dbReference type="RefSeq" id="WP_379089665.1">
    <property type="nucleotide sequence ID" value="NZ_JBHTJO010000001.1"/>
</dbReference>
<keyword evidence="6" id="KW-1185">Reference proteome</keyword>
<proteinExistence type="predicted"/>
<keyword evidence="1" id="KW-0677">Repeat</keyword>
<dbReference type="SMART" id="SM00028">
    <property type="entry name" value="TPR"/>
    <property type="match status" value="9"/>
</dbReference>
<dbReference type="SUPFAM" id="SSF48452">
    <property type="entry name" value="TPR-like"/>
    <property type="match status" value="2"/>
</dbReference>
<evidence type="ECO:0000313" key="6">
    <source>
        <dbReference type="Proteomes" id="UP001597102"/>
    </source>
</evidence>
<dbReference type="PANTHER" id="PTHR44858">
    <property type="entry name" value="TETRATRICOPEPTIDE REPEAT PROTEIN 6"/>
    <property type="match status" value="1"/>
</dbReference>
<evidence type="ECO:0000256" key="1">
    <source>
        <dbReference type="ARBA" id="ARBA00022737"/>
    </source>
</evidence>
<reference evidence="6" key="1">
    <citation type="journal article" date="2019" name="Int. J. Syst. Evol. Microbiol.">
        <title>The Global Catalogue of Microorganisms (GCM) 10K type strain sequencing project: providing services to taxonomists for standard genome sequencing and annotation.</title>
        <authorList>
            <consortium name="The Broad Institute Genomics Platform"/>
            <consortium name="The Broad Institute Genome Sequencing Center for Infectious Disease"/>
            <person name="Wu L."/>
            <person name="Ma J."/>
        </authorList>
    </citation>
    <scope>NUCLEOTIDE SEQUENCE [LARGE SCALE GENOMIC DNA]</scope>
    <source>
        <strain evidence="6">CCUG 61697</strain>
    </source>
</reference>
<dbReference type="PANTHER" id="PTHR44858:SF1">
    <property type="entry name" value="UDP-N-ACETYLGLUCOSAMINE--PEPTIDE N-ACETYLGLUCOSAMINYLTRANSFERASE SPINDLY-RELATED"/>
    <property type="match status" value="1"/>
</dbReference>
<dbReference type="Gene3D" id="1.25.40.10">
    <property type="entry name" value="Tetratricopeptide repeat domain"/>
    <property type="match status" value="4"/>
</dbReference>
<gene>
    <name evidence="5" type="ORF">ACFQ2F_10685</name>
</gene>
<feature type="repeat" description="TPR" evidence="3">
    <location>
        <begin position="284"/>
        <end position="317"/>
    </location>
</feature>
<evidence type="ECO:0000256" key="3">
    <source>
        <dbReference type="PROSITE-ProRule" id="PRU00339"/>
    </source>
</evidence>
<dbReference type="EMBL" id="JBHTJO010000001">
    <property type="protein sequence ID" value="MFD0987559.1"/>
    <property type="molecule type" value="Genomic_DNA"/>
</dbReference>
<evidence type="ECO:0000256" key="2">
    <source>
        <dbReference type="ARBA" id="ARBA00022803"/>
    </source>
</evidence>
<feature type="repeat" description="TPR" evidence="3">
    <location>
        <begin position="216"/>
        <end position="249"/>
    </location>
</feature>
<dbReference type="InterPro" id="IPR011990">
    <property type="entry name" value="TPR-like_helical_dom_sf"/>
</dbReference>
<keyword evidence="2 3" id="KW-0802">TPR repeat</keyword>
<sequence>MEERPNRKSMLRFVTHTACLSACLAALLLALPGVVLAKEDVTLLRAREGAAALMRGQYDKAIVSLNRALDEPEISDFVKASIYSDRGIAKWRLGDAKAAIEDFNESITLSPENASVYNNRGNALLQLGHAEEAVKDFDRAIALSPNYGVAFNNRGNAHVALNEYDAAFQDYRKAVQLMSTSAVPLNGRGKSHAALKRYHAAIRDLTKAVEADASCRACYANRGKAYLAIDSYDNAASDFTQALLGNPDDLELLLLRGKAYLGARQYAPARKDLDRLIELKPDGLEAYLQRGKLFAEIGRYDDAMADVTYVIEQEPSSEAYALRAETKLKDDKPGEALSDALQAASMEDAGAYASRVRGDVYRALERESDAIDAYRTALKKDPFQEEAREALVALDVDVPPAEGAPLGPPVSGWIVKEPEPSRFVALNPKHPAIRAQLEMFGSGKPKILEWTELDDAKNGIGLLRYHAGDLSGESDSDLVYVAIVDLWGKKVLAVEPYSWGSNSADWEWSRYAVAVTDPEGNTNRIQLRKPKPPPQTTTTYQPDRPRQQRRGGGGLFDFLFR</sequence>
<feature type="repeat" description="TPR" evidence="3">
    <location>
        <begin position="114"/>
        <end position="147"/>
    </location>
</feature>